<dbReference type="InterPro" id="IPR012908">
    <property type="entry name" value="PGAP1-ab_dom-like"/>
</dbReference>
<keyword evidence="3" id="KW-1185">Reference proteome</keyword>
<dbReference type="Gene3D" id="3.40.50.1820">
    <property type="entry name" value="alpha/beta hydrolase"/>
    <property type="match status" value="1"/>
</dbReference>
<gene>
    <name evidence="2" type="ORF">RHOFW104T7_13905</name>
</gene>
<dbReference type="Proteomes" id="UP000076131">
    <property type="component" value="Unassembled WGS sequence"/>
</dbReference>
<dbReference type="EMBL" id="LVJS01000045">
    <property type="protein sequence ID" value="KZC23409.1"/>
    <property type="molecule type" value="Genomic_DNA"/>
</dbReference>
<dbReference type="Pfam" id="PF07819">
    <property type="entry name" value="PGAP1"/>
    <property type="match status" value="1"/>
</dbReference>
<evidence type="ECO:0000313" key="2">
    <source>
        <dbReference type="EMBL" id="KZC23409.1"/>
    </source>
</evidence>
<protein>
    <recommendedName>
        <fullName evidence="1">GPI inositol-deacylase PGAP1-like alpha/beta domain-containing protein</fullName>
    </recommendedName>
</protein>
<comment type="caution">
    <text evidence="2">The sequence shown here is derived from an EMBL/GenBank/DDBJ whole genome shotgun (WGS) entry which is preliminary data.</text>
</comment>
<reference evidence="2 3" key="1">
    <citation type="journal article" date="2016" name="MBio">
        <title>Lateral Gene Transfer in a Heavy Metal-Contaminated-Groundwater Microbial Community.</title>
        <authorList>
            <person name="Hemme C.L."/>
            <person name="Green S.J."/>
            <person name="Rishishwar L."/>
            <person name="Prakash O."/>
            <person name="Pettenato A."/>
            <person name="Chakraborty R."/>
            <person name="Deutschbauer A.M."/>
            <person name="Van Nostrand J.D."/>
            <person name="Wu L."/>
            <person name="He Z."/>
            <person name="Jordan I.K."/>
            <person name="Hazen T.C."/>
            <person name="Arkin A.P."/>
            <person name="Kostka J.E."/>
            <person name="Zhou J."/>
        </authorList>
    </citation>
    <scope>NUCLEOTIDE SEQUENCE [LARGE SCALE GENOMIC DNA]</scope>
    <source>
        <strain evidence="2 3">FW104-T7</strain>
    </source>
</reference>
<name>A0A154QGP0_9GAMM</name>
<accession>A0A154QGP0</accession>
<dbReference type="STRING" id="416169.RHOFW104T7_13905"/>
<sequence length="509" mass="56023">MDPLTAPYFPIIYVRGYAMTPSEIAATVATPYMGFNLGATKVRQAWDGTVLRHVFESPLVRLMKDYGYRDTYTNGIEISGEIQARSVVIYRYYDPADSDLGNGKALSIVEAAQGLKELLHQVRDQICGDDAARRQAFRVHLVAHSMGGLVCRSFLQNDAISTPEDRAMVDKVFTYATPHNGIEVAGINVPAALGLWDMNNFNRRTMAGYLGLKGAPERVDTLDGKFDPRRFFCFVGTNQRDYEVALGLTRKLAGEMSDGLVRIENATVQEAPRAFSYRSHSGTYGVVNSEDGYQNLVRFLFGDVRADGALDVDALPLPASIQKAKDSGKQVRASYYFEATVAPRGAANYKLTERRRDTCSAVLRSFDELLRPDNIGRAAPRSPVLFSAFLDTSKITVGRTMVFSVDLAVSTTGYTIDNKLWLDQHVEGEYLFRDTVVIRATQSADDWNLRYVFADERSSESLGTLAARDGDDYLIPLSSPKGFKGQLRLAVTRLAVAAELAGQASSAGG</sequence>
<dbReference type="GO" id="GO:0016788">
    <property type="term" value="F:hydrolase activity, acting on ester bonds"/>
    <property type="evidence" value="ECO:0007669"/>
    <property type="project" value="InterPro"/>
</dbReference>
<evidence type="ECO:0000259" key="1">
    <source>
        <dbReference type="Pfam" id="PF07819"/>
    </source>
</evidence>
<dbReference type="InterPro" id="IPR029058">
    <property type="entry name" value="AB_hydrolase_fold"/>
</dbReference>
<proteinExistence type="predicted"/>
<evidence type="ECO:0000313" key="3">
    <source>
        <dbReference type="Proteomes" id="UP000076131"/>
    </source>
</evidence>
<dbReference type="AlphaFoldDB" id="A0A154QGP0"/>
<dbReference type="eggNOG" id="COG1075">
    <property type="taxonomic scope" value="Bacteria"/>
</dbReference>
<dbReference type="SUPFAM" id="SSF53474">
    <property type="entry name" value="alpha/beta-Hydrolases"/>
    <property type="match status" value="1"/>
</dbReference>
<dbReference type="RefSeq" id="WP_008437954.1">
    <property type="nucleotide sequence ID" value="NZ_LVJS01000045.1"/>
</dbReference>
<feature type="domain" description="GPI inositol-deacylase PGAP1-like alpha/beta" evidence="1">
    <location>
        <begin position="115"/>
        <end position="181"/>
    </location>
</feature>
<organism evidence="2 3">
    <name type="scientific">Rhodanobacter thiooxydans</name>
    <dbReference type="NCBI Taxonomy" id="416169"/>
    <lineage>
        <taxon>Bacteria</taxon>
        <taxon>Pseudomonadati</taxon>
        <taxon>Pseudomonadota</taxon>
        <taxon>Gammaproteobacteria</taxon>
        <taxon>Lysobacterales</taxon>
        <taxon>Rhodanobacteraceae</taxon>
        <taxon>Rhodanobacter</taxon>
    </lineage>
</organism>